<comment type="subcellular location">
    <subcellularLocation>
        <location evidence="1">Mitochondrion</location>
    </subcellularLocation>
    <subcellularLocation>
        <location evidence="2">Peroxisome</location>
    </subcellularLocation>
</comment>
<gene>
    <name evidence="11" type="ORF">PPYR_13511</name>
</gene>
<dbReference type="InterPro" id="IPR003033">
    <property type="entry name" value="SCP2_sterol-bd_dom"/>
</dbReference>
<keyword evidence="5" id="KW-0560">Oxidoreductase</keyword>
<evidence type="ECO:0000256" key="3">
    <source>
        <dbReference type="ARBA" id="ARBA00006484"/>
    </source>
</evidence>
<comment type="similarity">
    <text evidence="3">Belongs to the short-chain dehydrogenases/reductases (SDR) family.</text>
</comment>
<accession>A0A1Y1LIA8</accession>
<dbReference type="FunFam" id="3.40.50.720:FF:000301">
    <property type="entry name" value="Hydroxysteroid dehydrogenase like 2"/>
    <property type="match status" value="1"/>
</dbReference>
<dbReference type="Proteomes" id="UP000327044">
    <property type="component" value="Unassembled WGS sequence"/>
</dbReference>
<evidence type="ECO:0000313" key="11">
    <source>
        <dbReference type="EMBL" id="KAB0793891.1"/>
    </source>
</evidence>
<dbReference type="InterPro" id="IPR036291">
    <property type="entry name" value="NAD(P)-bd_dom_sf"/>
</dbReference>
<evidence type="ECO:0000256" key="2">
    <source>
        <dbReference type="ARBA" id="ARBA00004275"/>
    </source>
</evidence>
<dbReference type="InParanoid" id="A0A1Y1LIA8"/>
<dbReference type="GO" id="GO:0005777">
    <property type="term" value="C:peroxisome"/>
    <property type="evidence" value="ECO:0007669"/>
    <property type="project" value="UniProtKB-SubCell"/>
</dbReference>
<evidence type="ECO:0000256" key="6">
    <source>
        <dbReference type="ARBA" id="ARBA00023128"/>
    </source>
</evidence>
<keyword evidence="6" id="KW-0496">Mitochondrion</keyword>
<dbReference type="Gene3D" id="3.30.1050.10">
    <property type="entry name" value="SCP2 sterol-binding domain"/>
    <property type="match status" value="1"/>
</dbReference>
<dbReference type="GO" id="GO:0005739">
    <property type="term" value="C:mitochondrion"/>
    <property type="evidence" value="ECO:0007669"/>
    <property type="project" value="UniProtKB-SubCell"/>
</dbReference>
<feature type="domain" description="SCP2" evidence="9">
    <location>
        <begin position="315"/>
        <end position="404"/>
    </location>
</feature>
<protein>
    <recommendedName>
        <fullName evidence="8">Hydroxysteroid dehydrogenase-like protein 2</fullName>
    </recommendedName>
</protein>
<dbReference type="EMBL" id="VVIM01000009">
    <property type="protein sequence ID" value="KAB0793891.1"/>
    <property type="molecule type" value="Genomic_DNA"/>
</dbReference>
<dbReference type="InterPro" id="IPR051935">
    <property type="entry name" value="HSDL2"/>
</dbReference>
<dbReference type="PANTHER" id="PTHR42808:SF3">
    <property type="entry name" value="HYDROXYSTEROID DEHYDROGENASE-LIKE PROTEIN 2"/>
    <property type="match status" value="1"/>
</dbReference>
<dbReference type="Gene3D" id="3.40.50.720">
    <property type="entry name" value="NAD(P)-binding Rossmann-like Domain"/>
    <property type="match status" value="1"/>
</dbReference>
<dbReference type="SUPFAM" id="SSF51735">
    <property type="entry name" value="NAD(P)-binding Rossmann-fold domains"/>
    <property type="match status" value="1"/>
</dbReference>
<evidence type="ECO:0000256" key="8">
    <source>
        <dbReference type="ARBA" id="ARBA00040243"/>
    </source>
</evidence>
<dbReference type="SUPFAM" id="SSF55718">
    <property type="entry name" value="SCP-like"/>
    <property type="match status" value="1"/>
</dbReference>
<evidence type="ECO:0000259" key="9">
    <source>
        <dbReference type="Pfam" id="PF02036"/>
    </source>
</evidence>
<keyword evidence="4" id="KW-0521">NADP</keyword>
<dbReference type="CDD" id="cd09762">
    <property type="entry name" value="HSDL2_SDR_c"/>
    <property type="match status" value="1"/>
</dbReference>
<sequence>MIQTGLAGKTLFITGASRGIGKAIALKAARDGANVVIAAKTVEPHPKLPGTIHSAVKEVEEAGGKGLACVVDVRDEALVSNALDAAAQKFGGIDILVNNASAISLTSTEETPMKRYDLMNNINTRGTFLVSKLCIPFLKKSSHAHILVLSPPLNMNPFWFGKNLPYTISKYGMSMCVLGLAEELQSFNIAVNALWPKTVINTAAVEMLLGKESSNNHARTPEIVADAAYHIFTQDPKPTGQFFLDEELLKKAGVTNFDHYASNPKFKDDLYMDGFIDENISKITDFAQATSIKKVPAPTVGKISGIFKTIESILNPKLVEKTQAIYQFVVTGEESSTWFIDLKTGAGACGTGQPPQEADATLTMDSKHFFDMFSGKMKPATAFMTGKLKISGNMQKALKLDKLMVSLREKI</sequence>
<name>A0A1Y1LIA8_PHOPY</name>
<keyword evidence="12" id="KW-1185">Reference proteome</keyword>
<evidence type="ECO:0000256" key="4">
    <source>
        <dbReference type="ARBA" id="ARBA00022857"/>
    </source>
</evidence>
<dbReference type="OrthoDB" id="5327538at2759"/>
<proteinExistence type="inferred from homology"/>
<evidence type="ECO:0000313" key="10">
    <source>
        <dbReference type="EMBL" id="JAV73382.1"/>
    </source>
</evidence>
<keyword evidence="7" id="KW-0576">Peroxisome</keyword>
<evidence type="ECO:0000313" key="12">
    <source>
        <dbReference type="Proteomes" id="UP000327044"/>
    </source>
</evidence>
<dbReference type="PANTHER" id="PTHR42808">
    <property type="entry name" value="HYDROXYSTEROID DEHYDROGENASE-LIKE PROTEIN 2"/>
    <property type="match status" value="1"/>
</dbReference>
<evidence type="ECO:0000256" key="1">
    <source>
        <dbReference type="ARBA" id="ARBA00004173"/>
    </source>
</evidence>
<dbReference type="InterPro" id="IPR036527">
    <property type="entry name" value="SCP2_sterol-bd_dom_sf"/>
</dbReference>
<dbReference type="AlphaFoldDB" id="A0A1Y1LIA8"/>
<dbReference type="PRINTS" id="PR00081">
    <property type="entry name" value="GDHRDH"/>
</dbReference>
<evidence type="ECO:0000256" key="7">
    <source>
        <dbReference type="ARBA" id="ARBA00023140"/>
    </source>
</evidence>
<reference evidence="11" key="3">
    <citation type="submission" date="2019-08" db="EMBL/GenBank/DDBJ databases">
        <authorList>
            <consortium name="Photinus pyralis genome working group"/>
            <person name="Fallon T.R."/>
            <person name="Sander Lower S.E."/>
            <person name="Weng J.-K."/>
        </authorList>
    </citation>
    <scope>NUCLEOTIDE SEQUENCE</scope>
    <source>
        <strain evidence="11">1611_PpyrPB1</strain>
        <tissue evidence="11">Whole body</tissue>
    </source>
</reference>
<dbReference type="InterPro" id="IPR002347">
    <property type="entry name" value="SDR_fam"/>
</dbReference>
<reference evidence="11 12" key="2">
    <citation type="journal article" date="2018" name="Elife">
        <title>Firefly genomes illuminate parallel origins of bioluminescence in beetles.</title>
        <authorList>
            <person name="Fallon T.R."/>
            <person name="Lower S.E."/>
            <person name="Chang C.H."/>
            <person name="Bessho-Uehara M."/>
            <person name="Martin G.J."/>
            <person name="Bewick A.J."/>
            <person name="Behringer M."/>
            <person name="Debat H.J."/>
            <person name="Wong I."/>
            <person name="Day J.C."/>
            <person name="Suvorov A."/>
            <person name="Silva C.J."/>
            <person name="Stanger-Hall K.F."/>
            <person name="Hall D.W."/>
            <person name="Schmitz R.J."/>
            <person name="Nelson D.R."/>
            <person name="Lewis S.M."/>
            <person name="Shigenobu S."/>
            <person name="Bybee S.M."/>
            <person name="Larracuente A.M."/>
            <person name="Oba Y."/>
            <person name="Weng J.K."/>
        </authorList>
    </citation>
    <scope>NUCLEOTIDE SEQUENCE [LARGE SCALE GENOMIC DNA]</scope>
    <source>
        <strain evidence="11">1611_PpyrPB1</strain>
        <tissue evidence="11">Whole body</tissue>
    </source>
</reference>
<reference evidence="10" key="1">
    <citation type="journal article" date="2016" name="Sci. Rep.">
        <title>Molecular characterization of firefly nuptial gifts: a multi-omics approach sheds light on postcopulatory sexual selection.</title>
        <authorList>
            <person name="Al-Wathiqui N."/>
            <person name="Fallon T.R."/>
            <person name="South A."/>
            <person name="Weng J.K."/>
            <person name="Lewis S.M."/>
        </authorList>
    </citation>
    <scope>NUCLEOTIDE SEQUENCE</scope>
</reference>
<organism evidence="10">
    <name type="scientific">Photinus pyralis</name>
    <name type="common">Common eastern firefly</name>
    <name type="synonym">Lampyris pyralis</name>
    <dbReference type="NCBI Taxonomy" id="7054"/>
    <lineage>
        <taxon>Eukaryota</taxon>
        <taxon>Metazoa</taxon>
        <taxon>Ecdysozoa</taxon>
        <taxon>Arthropoda</taxon>
        <taxon>Hexapoda</taxon>
        <taxon>Insecta</taxon>
        <taxon>Pterygota</taxon>
        <taxon>Neoptera</taxon>
        <taxon>Endopterygota</taxon>
        <taxon>Coleoptera</taxon>
        <taxon>Polyphaga</taxon>
        <taxon>Elateriformia</taxon>
        <taxon>Elateroidea</taxon>
        <taxon>Lampyridae</taxon>
        <taxon>Lampyrinae</taxon>
        <taxon>Photinus</taxon>
    </lineage>
</organism>
<dbReference type="Pfam" id="PF02036">
    <property type="entry name" value="SCP2"/>
    <property type="match status" value="1"/>
</dbReference>
<evidence type="ECO:0000256" key="5">
    <source>
        <dbReference type="ARBA" id="ARBA00023002"/>
    </source>
</evidence>
<dbReference type="EMBL" id="GEZM01054813">
    <property type="protein sequence ID" value="JAV73382.1"/>
    <property type="molecule type" value="Transcribed_RNA"/>
</dbReference>
<dbReference type="NCBIfam" id="NF006133">
    <property type="entry name" value="PRK08278.1"/>
    <property type="match status" value="1"/>
</dbReference>
<dbReference type="GO" id="GO:0016491">
    <property type="term" value="F:oxidoreductase activity"/>
    <property type="evidence" value="ECO:0007669"/>
    <property type="project" value="UniProtKB-KW"/>
</dbReference>
<dbReference type="Pfam" id="PF00106">
    <property type="entry name" value="adh_short"/>
    <property type="match status" value="1"/>
</dbReference>